<dbReference type="Gene3D" id="3.60.120.10">
    <property type="entry name" value="Anthranilate synthase"/>
    <property type="match status" value="1"/>
</dbReference>
<sequence length="328" mass="36809">MQQLCRHDAISRIDALYAERTPFLFIIDYDGSRAYVEPVADVDAAECLFDFGGTGNGAGKRRRRPSAPQWGYTPESLDDYRRGFDTVVSNIKAGNSYLVNYTCRVPLETDMPLLEMFLCADARYRLWLKDRFVCFSPESFVRIDGGVIRSYPMKGTASLSRPEAERELMDSVKEAAEHATIVDLIRNDLSMVAGNVRVARYRYCERIDTNRGPICQTSSEICGDLLPGYGRRMGQILFSQLPAGSITGAPKRKTMEIISRAETYERGFYTGVMGYSDGRMVDSAVMIRYVEQGADGELCFKAGGGITAKSDLLSEYEEMKQKVYVPVY</sequence>
<dbReference type="PRINTS" id="PR00095">
    <property type="entry name" value="ANTSNTHASEI"/>
</dbReference>
<reference evidence="2 3" key="1">
    <citation type="journal article" date="2021" name="Sci. Rep.">
        <title>The distribution of antibiotic resistance genes in chicken gut microbiota commensals.</title>
        <authorList>
            <person name="Juricova H."/>
            <person name="Matiasovicova J."/>
            <person name="Kubasova T."/>
            <person name="Cejkova D."/>
            <person name="Rychlik I."/>
        </authorList>
    </citation>
    <scope>NUCLEOTIDE SEQUENCE [LARGE SCALE GENOMIC DNA]</scope>
    <source>
        <strain evidence="2 3">An819</strain>
    </source>
</reference>
<dbReference type="EC" id="2.6.1.85" evidence="2"/>
<accession>A0A939B4F8</accession>
<feature type="domain" description="Chorismate-utilising enzyme C-terminal" evidence="1">
    <location>
        <begin position="78"/>
        <end position="322"/>
    </location>
</feature>
<keyword evidence="2" id="KW-0808">Transferase</keyword>
<proteinExistence type="predicted"/>
<evidence type="ECO:0000259" key="1">
    <source>
        <dbReference type="Pfam" id="PF00425"/>
    </source>
</evidence>
<comment type="caution">
    <text evidence="2">The sequence shown here is derived from an EMBL/GenBank/DDBJ whole genome shotgun (WGS) entry which is preliminary data.</text>
</comment>
<name>A0A939B4F8_9BACT</name>
<organism evidence="2 3">
    <name type="scientific">Marseilla massiliensis</name>
    <dbReference type="NCBI Taxonomy" id="1841864"/>
    <lineage>
        <taxon>Bacteria</taxon>
        <taxon>Pseudomonadati</taxon>
        <taxon>Bacteroidota</taxon>
        <taxon>Bacteroidia</taxon>
        <taxon>Bacteroidales</taxon>
        <taxon>Prevotellaceae</taxon>
        <taxon>Marseilla</taxon>
    </lineage>
</organism>
<dbReference type="PANTHER" id="PTHR11236">
    <property type="entry name" value="AMINOBENZOATE/ANTHRANILATE SYNTHASE"/>
    <property type="match status" value="1"/>
</dbReference>
<keyword evidence="3" id="KW-1185">Reference proteome</keyword>
<dbReference type="NCBIfam" id="NF005486">
    <property type="entry name" value="PRK07093.1"/>
    <property type="match status" value="1"/>
</dbReference>
<dbReference type="InterPro" id="IPR019999">
    <property type="entry name" value="Anth_synth_I-like"/>
</dbReference>
<evidence type="ECO:0000313" key="2">
    <source>
        <dbReference type="EMBL" id="MBM6661314.1"/>
    </source>
</evidence>
<dbReference type="EMBL" id="JACJJL010000008">
    <property type="protein sequence ID" value="MBM6661314.1"/>
    <property type="molecule type" value="Genomic_DNA"/>
</dbReference>
<protein>
    <submittedName>
        <fullName evidence="2">Aminodeoxychorismate synthase component I</fullName>
        <ecNumber evidence="2">2.6.1.85</ecNumber>
    </submittedName>
</protein>
<keyword evidence="2" id="KW-0032">Aminotransferase</keyword>
<dbReference type="SUPFAM" id="SSF56322">
    <property type="entry name" value="ADC synthase"/>
    <property type="match status" value="1"/>
</dbReference>
<dbReference type="InterPro" id="IPR015890">
    <property type="entry name" value="Chorismate_C"/>
</dbReference>
<dbReference type="Pfam" id="PF00425">
    <property type="entry name" value="Chorismate_bind"/>
    <property type="match status" value="1"/>
</dbReference>
<evidence type="ECO:0000313" key="3">
    <source>
        <dbReference type="Proteomes" id="UP000764045"/>
    </source>
</evidence>
<dbReference type="GO" id="GO:0000162">
    <property type="term" value="P:L-tryptophan biosynthetic process"/>
    <property type="evidence" value="ECO:0007669"/>
    <property type="project" value="TreeGrafter"/>
</dbReference>
<dbReference type="GO" id="GO:0046820">
    <property type="term" value="F:4-amino-4-deoxychorismate synthase activity"/>
    <property type="evidence" value="ECO:0007669"/>
    <property type="project" value="UniProtKB-EC"/>
</dbReference>
<dbReference type="AlphaFoldDB" id="A0A939B4F8"/>
<dbReference type="InterPro" id="IPR005801">
    <property type="entry name" value="ADC_synthase"/>
</dbReference>
<dbReference type="RefSeq" id="WP_205108975.1">
    <property type="nucleotide sequence ID" value="NZ_JACJJL010000008.1"/>
</dbReference>
<gene>
    <name evidence="2" type="ORF">H6B30_06020</name>
</gene>
<dbReference type="Proteomes" id="UP000764045">
    <property type="component" value="Unassembled WGS sequence"/>
</dbReference>
<dbReference type="PANTHER" id="PTHR11236:SF50">
    <property type="entry name" value="AMINODEOXYCHORISMATE SYNTHASE COMPONENT 1"/>
    <property type="match status" value="1"/>
</dbReference>